<organism evidence="2 3">
    <name type="scientific">Candidatus Portnoybacteria bacterium RIFCSPLOWO2_02_FULL_39_11</name>
    <dbReference type="NCBI Taxonomy" id="1802001"/>
    <lineage>
        <taxon>Bacteria</taxon>
        <taxon>Candidatus Portnoyibacteriota</taxon>
    </lineage>
</organism>
<protein>
    <submittedName>
        <fullName evidence="2">Uncharacterized protein</fullName>
    </submittedName>
</protein>
<keyword evidence="1" id="KW-0812">Transmembrane</keyword>
<dbReference type="EMBL" id="MHNF01000009">
    <property type="protein sequence ID" value="OGZ41732.1"/>
    <property type="molecule type" value="Genomic_DNA"/>
</dbReference>
<sequence>MINEKHLIKVGLAWISIVYVICFAGVALWPSLRTGFMKYALHSEINLGQNYLNFSSFIIGLIVWNLAAAIGFWLFAVLFNKIKQ</sequence>
<keyword evidence="1" id="KW-0472">Membrane</keyword>
<feature type="transmembrane region" description="Helical" evidence="1">
    <location>
        <begin position="52"/>
        <end position="79"/>
    </location>
</feature>
<proteinExistence type="predicted"/>
<dbReference type="Proteomes" id="UP000177126">
    <property type="component" value="Unassembled WGS sequence"/>
</dbReference>
<accession>A0A1G2FVH5</accession>
<evidence type="ECO:0000313" key="3">
    <source>
        <dbReference type="Proteomes" id="UP000177126"/>
    </source>
</evidence>
<evidence type="ECO:0000256" key="1">
    <source>
        <dbReference type="SAM" id="Phobius"/>
    </source>
</evidence>
<name>A0A1G2FVH5_9BACT</name>
<feature type="transmembrane region" description="Helical" evidence="1">
    <location>
        <begin position="12"/>
        <end position="32"/>
    </location>
</feature>
<dbReference type="AlphaFoldDB" id="A0A1G2FVH5"/>
<reference evidence="2 3" key="1">
    <citation type="journal article" date="2016" name="Nat. Commun.">
        <title>Thousands of microbial genomes shed light on interconnected biogeochemical processes in an aquifer system.</title>
        <authorList>
            <person name="Anantharaman K."/>
            <person name="Brown C.T."/>
            <person name="Hug L.A."/>
            <person name="Sharon I."/>
            <person name="Castelle C.J."/>
            <person name="Probst A.J."/>
            <person name="Thomas B.C."/>
            <person name="Singh A."/>
            <person name="Wilkins M.J."/>
            <person name="Karaoz U."/>
            <person name="Brodie E.L."/>
            <person name="Williams K.H."/>
            <person name="Hubbard S.S."/>
            <person name="Banfield J.F."/>
        </authorList>
    </citation>
    <scope>NUCLEOTIDE SEQUENCE [LARGE SCALE GENOMIC DNA]</scope>
</reference>
<keyword evidence="1" id="KW-1133">Transmembrane helix</keyword>
<comment type="caution">
    <text evidence="2">The sequence shown here is derived from an EMBL/GenBank/DDBJ whole genome shotgun (WGS) entry which is preliminary data.</text>
</comment>
<dbReference type="InterPro" id="IPR044020">
    <property type="entry name" value="DUF5676"/>
</dbReference>
<dbReference type="Pfam" id="PF18926">
    <property type="entry name" value="DUF5676"/>
    <property type="match status" value="1"/>
</dbReference>
<evidence type="ECO:0000313" key="2">
    <source>
        <dbReference type="EMBL" id="OGZ41732.1"/>
    </source>
</evidence>
<gene>
    <name evidence="2" type="ORF">A3B04_02585</name>
</gene>